<feature type="region of interest" description="Disordered" evidence="1">
    <location>
        <begin position="206"/>
        <end position="227"/>
    </location>
</feature>
<evidence type="ECO:0000313" key="3">
    <source>
        <dbReference type="Proteomes" id="UP000187209"/>
    </source>
</evidence>
<evidence type="ECO:0000256" key="1">
    <source>
        <dbReference type="SAM" id="MobiDB-lite"/>
    </source>
</evidence>
<dbReference type="AlphaFoldDB" id="A0A1R2AY19"/>
<keyword evidence="3" id="KW-1185">Reference proteome</keyword>
<dbReference type="EMBL" id="MPUH01001205">
    <property type="protein sequence ID" value="OMJ69387.1"/>
    <property type="molecule type" value="Genomic_DNA"/>
</dbReference>
<reference evidence="2 3" key="1">
    <citation type="submission" date="2016-11" db="EMBL/GenBank/DDBJ databases">
        <title>The macronuclear genome of Stentor coeruleus: a giant cell with tiny introns.</title>
        <authorList>
            <person name="Slabodnick M."/>
            <person name="Ruby J.G."/>
            <person name="Reiff S.B."/>
            <person name="Swart E.C."/>
            <person name="Gosai S."/>
            <person name="Prabakaran S."/>
            <person name="Witkowska E."/>
            <person name="Larue G.E."/>
            <person name="Fisher S."/>
            <person name="Freeman R.M."/>
            <person name="Gunawardena J."/>
            <person name="Chu W."/>
            <person name="Stover N.A."/>
            <person name="Gregory B.D."/>
            <person name="Nowacki M."/>
            <person name="Derisi J."/>
            <person name="Roy S.W."/>
            <person name="Marshall W.F."/>
            <person name="Sood P."/>
        </authorList>
    </citation>
    <scope>NUCLEOTIDE SEQUENCE [LARGE SCALE GENOMIC DNA]</scope>
    <source>
        <strain evidence="2">WM001</strain>
    </source>
</reference>
<comment type="caution">
    <text evidence="2">The sequence shown here is derived from an EMBL/GenBank/DDBJ whole genome shotgun (WGS) entry which is preliminary data.</text>
</comment>
<name>A0A1R2AY19_9CILI</name>
<proteinExistence type="predicted"/>
<accession>A0A1R2AY19</accession>
<gene>
    <name evidence="2" type="ORF">SteCoe_32916</name>
</gene>
<dbReference type="Proteomes" id="UP000187209">
    <property type="component" value="Unassembled WGS sequence"/>
</dbReference>
<protein>
    <submittedName>
        <fullName evidence="2">Uncharacterized protein</fullName>
    </submittedName>
</protein>
<sequence>MDEKIPVIVGNKHHRRVVSLPIHNYGIEQKPKGLIKKAPERLFLKSRAGLNNTINLSKTSSSNKTFVNKICISSKIALGLTYISKKPVPVRIPDNKFMQTVLSESKIIKKHKKDMRCSILSFVNYGLERKKNLGASLMNTFSEDYLKNILKGYDNFDREANGLKPYNLLPPISNTFDRVDEESLSNNSLGVDSSIYPNISNSSQINSNTLSLSPDDKAKPLKKNSSGEEYSYYKKKFKIRPRYSTVLKYED</sequence>
<evidence type="ECO:0000313" key="2">
    <source>
        <dbReference type="EMBL" id="OMJ69387.1"/>
    </source>
</evidence>
<organism evidence="2 3">
    <name type="scientific">Stentor coeruleus</name>
    <dbReference type="NCBI Taxonomy" id="5963"/>
    <lineage>
        <taxon>Eukaryota</taxon>
        <taxon>Sar</taxon>
        <taxon>Alveolata</taxon>
        <taxon>Ciliophora</taxon>
        <taxon>Postciliodesmatophora</taxon>
        <taxon>Heterotrichea</taxon>
        <taxon>Heterotrichida</taxon>
        <taxon>Stentoridae</taxon>
        <taxon>Stentor</taxon>
    </lineage>
</organism>